<feature type="transmembrane region" description="Helical" evidence="1">
    <location>
        <begin position="113"/>
        <end position="136"/>
    </location>
</feature>
<evidence type="ECO:0000256" key="1">
    <source>
        <dbReference type="SAM" id="Phobius"/>
    </source>
</evidence>
<dbReference type="OrthoDB" id="3240216at2"/>
<sequence length="153" mass="16202">MSEQTNEAAAPQTLKVSGVGEFSELKNAPRPVRRARLRLTRIDPWSMMKTAFLFSVAGLIVLLVATALLWSVIAISGALGQVEEAMNALLSNADGSGAIQITDYVDFPRVMGLALVFGAINVVLMTALATLGAFLYNVSCSLLGGVEVTLSEE</sequence>
<dbReference type="PATRIC" id="fig|883161.3.peg.82"/>
<proteinExistence type="predicted"/>
<dbReference type="RefSeq" id="WP_016454945.1">
    <property type="nucleotide sequence ID" value="NZ_KE150269.1"/>
</dbReference>
<gene>
    <name evidence="3" type="ORF">HMPREF9306_00084</name>
</gene>
<dbReference type="Pfam" id="PF12089">
    <property type="entry name" value="DUF3566"/>
    <property type="match status" value="1"/>
</dbReference>
<protein>
    <recommendedName>
        <fullName evidence="2">DUF3566 domain-containing protein</fullName>
    </recommendedName>
</protein>
<organism evidence="3 4">
    <name type="scientific">Propionimicrobium lymphophilum ACS-093-V-SCH5</name>
    <dbReference type="NCBI Taxonomy" id="883161"/>
    <lineage>
        <taxon>Bacteria</taxon>
        <taxon>Bacillati</taxon>
        <taxon>Actinomycetota</taxon>
        <taxon>Actinomycetes</taxon>
        <taxon>Propionibacteriales</taxon>
        <taxon>Propionibacteriaceae</taxon>
        <taxon>Propionimicrobium</taxon>
    </lineage>
</organism>
<evidence type="ECO:0000259" key="2">
    <source>
        <dbReference type="Pfam" id="PF12089"/>
    </source>
</evidence>
<feature type="domain" description="DUF3566" evidence="2">
    <location>
        <begin position="33"/>
        <end position="152"/>
    </location>
</feature>
<name>S2X203_9ACTN</name>
<reference evidence="3 4" key="1">
    <citation type="submission" date="2013-04" db="EMBL/GenBank/DDBJ databases">
        <title>The Genome Sequence of Propionimicrobium lymphophilum ACS-093-V-SCH5.</title>
        <authorList>
            <consortium name="The Broad Institute Genomics Platform"/>
            <person name="Earl A."/>
            <person name="Ward D."/>
            <person name="Feldgarden M."/>
            <person name="Gevers D."/>
            <person name="Saerens B."/>
            <person name="Vaneechoutte M."/>
            <person name="Walker B."/>
            <person name="Young S."/>
            <person name="Zeng Q."/>
            <person name="Gargeya S."/>
            <person name="Fitzgerald M."/>
            <person name="Haas B."/>
            <person name="Abouelleil A."/>
            <person name="Allen A.W."/>
            <person name="Alvarado L."/>
            <person name="Arachchi H.M."/>
            <person name="Berlin A.M."/>
            <person name="Chapman S.B."/>
            <person name="Gainer-Dewar J."/>
            <person name="Goldberg J."/>
            <person name="Griggs A."/>
            <person name="Gujja S."/>
            <person name="Hansen M."/>
            <person name="Howarth C."/>
            <person name="Imamovic A."/>
            <person name="Ireland A."/>
            <person name="Larimer J."/>
            <person name="McCowan C."/>
            <person name="Murphy C."/>
            <person name="Pearson M."/>
            <person name="Poon T.W."/>
            <person name="Priest M."/>
            <person name="Roberts A."/>
            <person name="Saif S."/>
            <person name="Shea T."/>
            <person name="Sisk P."/>
            <person name="Sykes S."/>
            <person name="Wortman J."/>
            <person name="Nusbaum C."/>
            <person name="Birren B."/>
        </authorList>
    </citation>
    <scope>NUCLEOTIDE SEQUENCE [LARGE SCALE GENOMIC DNA]</scope>
    <source>
        <strain evidence="3 4">ACS-093-V-SCH5</strain>
    </source>
</reference>
<feature type="transmembrane region" description="Helical" evidence="1">
    <location>
        <begin position="51"/>
        <end position="79"/>
    </location>
</feature>
<evidence type="ECO:0000313" key="3">
    <source>
        <dbReference type="EMBL" id="EPD34049.1"/>
    </source>
</evidence>
<keyword evidence="1" id="KW-1133">Transmembrane helix</keyword>
<dbReference type="AlphaFoldDB" id="S2X203"/>
<dbReference type="Proteomes" id="UP000014417">
    <property type="component" value="Unassembled WGS sequence"/>
</dbReference>
<dbReference type="STRING" id="883161.HMPREF9306_00084"/>
<accession>S2X203</accession>
<dbReference type="HOGENOM" id="CLU_046697_4_0_11"/>
<dbReference type="EMBL" id="AGZR01000001">
    <property type="protein sequence ID" value="EPD34049.1"/>
    <property type="molecule type" value="Genomic_DNA"/>
</dbReference>
<keyword evidence="1" id="KW-0472">Membrane</keyword>
<dbReference type="InterPro" id="IPR021949">
    <property type="entry name" value="DUF3566_TM"/>
</dbReference>
<keyword evidence="4" id="KW-1185">Reference proteome</keyword>
<keyword evidence="1" id="KW-0812">Transmembrane</keyword>
<evidence type="ECO:0000313" key="4">
    <source>
        <dbReference type="Proteomes" id="UP000014417"/>
    </source>
</evidence>
<comment type="caution">
    <text evidence="3">The sequence shown here is derived from an EMBL/GenBank/DDBJ whole genome shotgun (WGS) entry which is preliminary data.</text>
</comment>